<dbReference type="AlphaFoldDB" id="A0A8J4D5W4"/>
<feature type="coiled-coil region" evidence="1">
    <location>
        <begin position="131"/>
        <end position="165"/>
    </location>
</feature>
<dbReference type="OrthoDB" id="542755at2759"/>
<evidence type="ECO:0000256" key="1">
    <source>
        <dbReference type="SAM" id="Coils"/>
    </source>
</evidence>
<evidence type="ECO:0000313" key="4">
    <source>
        <dbReference type="Proteomes" id="UP000747110"/>
    </source>
</evidence>
<accession>A0A8J4D5W4</accession>
<gene>
    <name evidence="3" type="ORF">Vretifemale_4417</name>
</gene>
<reference evidence="3" key="1">
    <citation type="journal article" date="2021" name="Proc. Natl. Acad. Sci. U.S.A.">
        <title>Three genomes in the algal genus Volvox reveal the fate of a haploid sex-determining region after a transition to homothallism.</title>
        <authorList>
            <person name="Yamamoto K."/>
            <person name="Hamaji T."/>
            <person name="Kawai-Toyooka H."/>
            <person name="Matsuzaki R."/>
            <person name="Takahashi F."/>
            <person name="Nishimura Y."/>
            <person name="Kawachi M."/>
            <person name="Noguchi H."/>
            <person name="Minakuchi Y."/>
            <person name="Umen J.G."/>
            <person name="Toyoda A."/>
            <person name="Nozaki H."/>
        </authorList>
    </citation>
    <scope>NUCLEOTIDE SEQUENCE</scope>
    <source>
        <strain evidence="3">NIES-3786</strain>
    </source>
</reference>
<dbReference type="Proteomes" id="UP000747110">
    <property type="component" value="Unassembled WGS sequence"/>
</dbReference>
<dbReference type="EMBL" id="BNCP01000006">
    <property type="protein sequence ID" value="GIL74446.1"/>
    <property type="molecule type" value="Genomic_DNA"/>
</dbReference>
<evidence type="ECO:0000313" key="3">
    <source>
        <dbReference type="EMBL" id="GIL74446.1"/>
    </source>
</evidence>
<sequence>MAANSYQNTFEDHTTESIQDTFHFDSNQFLIPDEGEGAPLDYEDLFSMLNQPAAQGSWGSSGIEHPIQSTGSEVVIASSSVPQAASSPPLQSQQQQQHKQQVQRSVFKSSRDITFKRSRDGGSGRSKQHQLKELEALAAKKNEDLERLMQENDELKFRSQILEKVVQMREYQLKVLRGPPQGRPQFWGVLSTAGTQHYDAAAAGAASADVGQEARCATAGMMWQCPNAAAAAPALCGNGIPPASMAIKMASCGCLLPCSEWSLSVEDRERFRSLGKAQLMEGWKHFLSEVSVPLLVFESNDEDERAAACIRELALEATHMFKHASLLAPDTVMVASQTHLETEVLASAEPSHWRNVVRALALTYDQVRELRAVFRLFSGIMAGILAERKTINERLADGSQSSAVDIGAAMEQLRVSAECEMLQVLQRSLRREKAAHLLLRGFLFGRTLSVLQFVRASVYSYPWMPDATAIVATVAETSDATEDM</sequence>
<evidence type="ECO:0000256" key="2">
    <source>
        <dbReference type="SAM" id="MobiDB-lite"/>
    </source>
</evidence>
<feature type="region of interest" description="Disordered" evidence="2">
    <location>
        <begin position="78"/>
        <end position="130"/>
    </location>
</feature>
<organism evidence="3 4">
    <name type="scientific">Volvox reticuliferus</name>
    <dbReference type="NCBI Taxonomy" id="1737510"/>
    <lineage>
        <taxon>Eukaryota</taxon>
        <taxon>Viridiplantae</taxon>
        <taxon>Chlorophyta</taxon>
        <taxon>core chlorophytes</taxon>
        <taxon>Chlorophyceae</taxon>
        <taxon>CS clade</taxon>
        <taxon>Chlamydomonadales</taxon>
        <taxon>Volvocaceae</taxon>
        <taxon>Volvox</taxon>
    </lineage>
</organism>
<keyword evidence="4" id="KW-1185">Reference proteome</keyword>
<comment type="caution">
    <text evidence="3">The sequence shown here is derived from an EMBL/GenBank/DDBJ whole genome shotgun (WGS) entry which is preliminary data.</text>
</comment>
<protein>
    <submittedName>
        <fullName evidence="3">Uncharacterized protein</fullName>
    </submittedName>
</protein>
<name>A0A8J4D5W4_9CHLO</name>
<feature type="compositionally biased region" description="Low complexity" evidence="2">
    <location>
        <begin position="78"/>
        <end position="106"/>
    </location>
</feature>
<keyword evidence="1" id="KW-0175">Coiled coil</keyword>
<feature type="compositionally biased region" description="Basic and acidic residues" evidence="2">
    <location>
        <begin position="109"/>
        <end position="122"/>
    </location>
</feature>
<proteinExistence type="predicted"/>